<proteinExistence type="predicted"/>
<name>A0A0N4WJU8_HAEPC</name>
<evidence type="ECO:0000313" key="3">
    <source>
        <dbReference type="WBParaSite" id="HPLM_0001131601-mRNA-1"/>
    </source>
</evidence>
<dbReference type="OrthoDB" id="5862033at2759"/>
<organism evidence="3">
    <name type="scientific">Haemonchus placei</name>
    <name type="common">Barber's pole worm</name>
    <dbReference type="NCBI Taxonomy" id="6290"/>
    <lineage>
        <taxon>Eukaryota</taxon>
        <taxon>Metazoa</taxon>
        <taxon>Ecdysozoa</taxon>
        <taxon>Nematoda</taxon>
        <taxon>Chromadorea</taxon>
        <taxon>Rhabditida</taxon>
        <taxon>Rhabditina</taxon>
        <taxon>Rhabditomorpha</taxon>
        <taxon>Strongyloidea</taxon>
        <taxon>Trichostrongylidae</taxon>
        <taxon>Haemonchus</taxon>
    </lineage>
</organism>
<sequence length="73" mass="8087">MEAVFELLSQHQNEIGMRGLSISQLMTPVKKSLSCNIFKWSGRYFAQTRGLAMGQRLAPVLAISFMAKIEAPG</sequence>
<reference evidence="1 2" key="2">
    <citation type="submission" date="2018-11" db="EMBL/GenBank/DDBJ databases">
        <authorList>
            <consortium name="Pathogen Informatics"/>
        </authorList>
    </citation>
    <scope>NUCLEOTIDE SEQUENCE [LARGE SCALE GENOMIC DNA]</scope>
    <source>
        <strain evidence="1 2">MHpl1</strain>
    </source>
</reference>
<evidence type="ECO:0000313" key="1">
    <source>
        <dbReference type="EMBL" id="VDO42561.1"/>
    </source>
</evidence>
<accession>A0A0N4WJU8</accession>
<dbReference type="EMBL" id="UZAF01017531">
    <property type="protein sequence ID" value="VDO42561.1"/>
    <property type="molecule type" value="Genomic_DNA"/>
</dbReference>
<dbReference type="AlphaFoldDB" id="A0A0N4WJU8"/>
<gene>
    <name evidence="1" type="ORF">HPLM_LOCUS11308</name>
</gene>
<keyword evidence="2" id="KW-1185">Reference proteome</keyword>
<protein>
    <submittedName>
        <fullName evidence="3">Reverse transcriptase domain-containing protein</fullName>
    </submittedName>
</protein>
<dbReference type="WBParaSite" id="HPLM_0001131601-mRNA-1">
    <property type="protein sequence ID" value="HPLM_0001131601-mRNA-1"/>
    <property type="gene ID" value="HPLM_0001131601"/>
</dbReference>
<dbReference type="Proteomes" id="UP000268014">
    <property type="component" value="Unassembled WGS sequence"/>
</dbReference>
<evidence type="ECO:0000313" key="2">
    <source>
        <dbReference type="Proteomes" id="UP000268014"/>
    </source>
</evidence>
<dbReference type="OMA" id="GIDSAMQ"/>
<reference evidence="3" key="1">
    <citation type="submission" date="2017-02" db="UniProtKB">
        <authorList>
            <consortium name="WormBaseParasite"/>
        </authorList>
    </citation>
    <scope>IDENTIFICATION</scope>
</reference>